<sequence length="129" mass="14539">MGSVMVGYLYIRDEENGERRAKNGGILKETPRSLQESPPTSLQDRYITVLVSSPAGGPYIHGDPSFDATVDRYLSSVQEPNGSETNKLRLWLEFLQVEAYDRVDDQLALKKELEDISGMLDEFVKPFLV</sequence>
<dbReference type="Proteomes" id="UP000325577">
    <property type="component" value="Linkage Group LG4"/>
</dbReference>
<reference evidence="2 3" key="1">
    <citation type="submission" date="2019-09" db="EMBL/GenBank/DDBJ databases">
        <title>A chromosome-level genome assembly of the Chinese tupelo Nyssa sinensis.</title>
        <authorList>
            <person name="Yang X."/>
            <person name="Kang M."/>
            <person name="Yang Y."/>
            <person name="Xiong H."/>
            <person name="Wang M."/>
            <person name="Zhang Z."/>
            <person name="Wang Z."/>
            <person name="Wu H."/>
            <person name="Ma T."/>
            <person name="Liu J."/>
            <person name="Xi Z."/>
        </authorList>
    </citation>
    <scope>NUCLEOTIDE SEQUENCE [LARGE SCALE GENOMIC DNA]</scope>
    <source>
        <strain evidence="2">J267</strain>
        <tissue evidence="2">Leaf</tissue>
    </source>
</reference>
<accession>A0A5J5A1X2</accession>
<dbReference type="EMBL" id="CM018047">
    <property type="protein sequence ID" value="KAA8523988.1"/>
    <property type="molecule type" value="Genomic_DNA"/>
</dbReference>
<proteinExistence type="predicted"/>
<feature type="region of interest" description="Disordered" evidence="1">
    <location>
        <begin position="21"/>
        <end position="41"/>
    </location>
</feature>
<keyword evidence="3" id="KW-1185">Reference proteome</keyword>
<organism evidence="2 3">
    <name type="scientific">Nyssa sinensis</name>
    <dbReference type="NCBI Taxonomy" id="561372"/>
    <lineage>
        <taxon>Eukaryota</taxon>
        <taxon>Viridiplantae</taxon>
        <taxon>Streptophyta</taxon>
        <taxon>Embryophyta</taxon>
        <taxon>Tracheophyta</taxon>
        <taxon>Spermatophyta</taxon>
        <taxon>Magnoliopsida</taxon>
        <taxon>eudicotyledons</taxon>
        <taxon>Gunneridae</taxon>
        <taxon>Pentapetalae</taxon>
        <taxon>asterids</taxon>
        <taxon>Cornales</taxon>
        <taxon>Nyssaceae</taxon>
        <taxon>Nyssa</taxon>
    </lineage>
</organism>
<evidence type="ECO:0000313" key="2">
    <source>
        <dbReference type="EMBL" id="KAA8523988.1"/>
    </source>
</evidence>
<feature type="compositionally biased region" description="Polar residues" evidence="1">
    <location>
        <begin position="32"/>
        <end position="41"/>
    </location>
</feature>
<evidence type="ECO:0000313" key="3">
    <source>
        <dbReference type="Proteomes" id="UP000325577"/>
    </source>
</evidence>
<dbReference type="AlphaFoldDB" id="A0A5J5A1X2"/>
<name>A0A5J5A1X2_9ASTE</name>
<evidence type="ECO:0000256" key="1">
    <source>
        <dbReference type="SAM" id="MobiDB-lite"/>
    </source>
</evidence>
<dbReference type="OrthoDB" id="1896642at2759"/>
<gene>
    <name evidence="2" type="ORF">F0562_010581</name>
</gene>
<protein>
    <submittedName>
        <fullName evidence="2">Uncharacterized protein</fullName>
    </submittedName>
</protein>